<sequence length="545" mass="60100">MSATGSGAAAPEGAVIVGGGPSGLATALMLAKRGWSDISVIERTPSADYFDPRVAFVYQIDRRGQFFLDAHGLTEKLAEVSVDTREFTITRIPADGDRKELSLPIIDNTRPTAYWLPRSVFQQLLYSEVESKYPEQIKVFYSHSCDSIERLPEGGGIEVRASPHASGGGDKEGGDQKVFRPRLLVGADGLKSTVRQQLRAWDEEEQKQQDPASGKKPAKQGRGRFDMRKQPSGSSGLRYKVLSLAPSFLLGNDDDARAESQKAYAVLSKFQDAKRVIRIGILPWGPPGGDRENRARGGNFITLPGHPLWDLKTGDEVKAYLAETFPQIPVAKEIGDKELVRFAESKGGRFPDPQYCPGLYWLVKGSKKSQEEGDGGGAALVGDAIHAFPPDLGQGVNSALEDVIVLERALASCGDRVEDALPEYERTRAADSKALVRLCQIGYPWQYKQPYFFKPKLWTANFLLRTFFLNKILPKIFGQQVFMMIQTRYDMPYSKILADTDRTTRRIWGTAIAIALAIVFRQRLDVAVRTLASTAFSLFSSGAAV</sequence>
<evidence type="ECO:0000256" key="4">
    <source>
        <dbReference type="ARBA" id="ARBA00022857"/>
    </source>
</evidence>
<dbReference type="STRING" id="2880.D8LLN1"/>
<dbReference type="InterPro" id="IPR036188">
    <property type="entry name" value="FAD/NAD-bd_sf"/>
</dbReference>
<name>D8LLN1_ECTSI</name>
<evidence type="ECO:0000256" key="7">
    <source>
        <dbReference type="SAM" id="MobiDB-lite"/>
    </source>
</evidence>
<dbReference type="PANTHER" id="PTHR46028">
    <property type="entry name" value="KYNURENINE 3-MONOOXYGENASE"/>
    <property type="match status" value="1"/>
</dbReference>
<keyword evidence="6 9" id="KW-0503">Monooxygenase</keyword>
<feature type="domain" description="FAD-binding" evidence="8">
    <location>
        <begin position="15"/>
        <end position="201"/>
    </location>
</feature>
<dbReference type="Gene3D" id="3.50.50.60">
    <property type="entry name" value="FAD/NAD(P)-binding domain"/>
    <property type="match status" value="2"/>
</dbReference>
<dbReference type="GO" id="GO:0004502">
    <property type="term" value="F:kynurenine 3-monooxygenase activity"/>
    <property type="evidence" value="ECO:0007669"/>
    <property type="project" value="TreeGrafter"/>
</dbReference>
<dbReference type="OrthoDB" id="10053569at2759"/>
<feature type="compositionally biased region" description="Basic and acidic residues" evidence="7">
    <location>
        <begin position="169"/>
        <end position="178"/>
    </location>
</feature>
<evidence type="ECO:0000313" key="9">
    <source>
        <dbReference type="EMBL" id="CBN74662.1"/>
    </source>
</evidence>
<evidence type="ECO:0000259" key="8">
    <source>
        <dbReference type="Pfam" id="PF01494"/>
    </source>
</evidence>
<keyword evidence="10" id="KW-1185">Reference proteome</keyword>
<reference evidence="9 10" key="1">
    <citation type="journal article" date="2010" name="Nature">
        <title>The Ectocarpus genome and the independent evolution of multicellularity in brown algae.</title>
        <authorList>
            <person name="Cock J.M."/>
            <person name="Sterck L."/>
            <person name="Rouze P."/>
            <person name="Scornet D."/>
            <person name="Allen A.E."/>
            <person name="Amoutzias G."/>
            <person name="Anthouard V."/>
            <person name="Artiguenave F."/>
            <person name="Aury J.M."/>
            <person name="Badger J.H."/>
            <person name="Beszteri B."/>
            <person name="Billiau K."/>
            <person name="Bonnet E."/>
            <person name="Bothwell J.H."/>
            <person name="Bowler C."/>
            <person name="Boyen C."/>
            <person name="Brownlee C."/>
            <person name="Carrano C.J."/>
            <person name="Charrier B."/>
            <person name="Cho G.Y."/>
            <person name="Coelho S.M."/>
            <person name="Collen J."/>
            <person name="Corre E."/>
            <person name="Da Silva C."/>
            <person name="Delage L."/>
            <person name="Delaroque N."/>
            <person name="Dittami S.M."/>
            <person name="Doulbeau S."/>
            <person name="Elias M."/>
            <person name="Farnham G."/>
            <person name="Gachon C.M."/>
            <person name="Gschloessl B."/>
            <person name="Heesch S."/>
            <person name="Jabbari K."/>
            <person name="Jubin C."/>
            <person name="Kawai H."/>
            <person name="Kimura K."/>
            <person name="Kloareg B."/>
            <person name="Kupper F.C."/>
            <person name="Lang D."/>
            <person name="Le Bail A."/>
            <person name="Leblanc C."/>
            <person name="Lerouge P."/>
            <person name="Lohr M."/>
            <person name="Lopez P.J."/>
            <person name="Martens C."/>
            <person name="Maumus F."/>
            <person name="Michel G."/>
            <person name="Miranda-Saavedra D."/>
            <person name="Morales J."/>
            <person name="Moreau H."/>
            <person name="Motomura T."/>
            <person name="Nagasato C."/>
            <person name="Napoli C.A."/>
            <person name="Nelson D.R."/>
            <person name="Nyvall-Collen P."/>
            <person name="Peters A.F."/>
            <person name="Pommier C."/>
            <person name="Potin P."/>
            <person name="Poulain J."/>
            <person name="Quesneville H."/>
            <person name="Read B."/>
            <person name="Rensing S.A."/>
            <person name="Ritter A."/>
            <person name="Rousvoal S."/>
            <person name="Samanta M."/>
            <person name="Samson G."/>
            <person name="Schroeder D.C."/>
            <person name="Segurens B."/>
            <person name="Strittmatter M."/>
            <person name="Tonon T."/>
            <person name="Tregear J.W."/>
            <person name="Valentin K."/>
            <person name="von Dassow P."/>
            <person name="Yamagishi T."/>
            <person name="Van de Peer Y."/>
            <person name="Wincker P."/>
        </authorList>
    </citation>
    <scope>NUCLEOTIDE SEQUENCE [LARGE SCALE GENOMIC DNA]</scope>
    <source>
        <strain evidence="10">Ec32 / CCAP1310/4</strain>
    </source>
</reference>
<dbReference type="SUPFAM" id="SSF51905">
    <property type="entry name" value="FAD/NAD(P)-binding domain"/>
    <property type="match status" value="1"/>
</dbReference>
<dbReference type="InParanoid" id="D8LLN1"/>
<dbReference type="Pfam" id="PF01494">
    <property type="entry name" value="FAD_binding_3"/>
    <property type="match status" value="2"/>
</dbReference>
<feature type="domain" description="FAD-binding" evidence="8">
    <location>
        <begin position="377"/>
        <end position="437"/>
    </location>
</feature>
<evidence type="ECO:0000256" key="1">
    <source>
        <dbReference type="ARBA" id="ARBA00001974"/>
    </source>
</evidence>
<dbReference type="Proteomes" id="UP000002630">
    <property type="component" value="Unassembled WGS sequence"/>
</dbReference>
<dbReference type="PANTHER" id="PTHR46028:SF2">
    <property type="entry name" value="KYNURENINE 3-MONOOXYGENASE"/>
    <property type="match status" value="1"/>
</dbReference>
<proteinExistence type="predicted"/>
<feature type="region of interest" description="Disordered" evidence="7">
    <location>
        <begin position="200"/>
        <end position="234"/>
    </location>
</feature>
<comment type="cofactor">
    <cofactor evidence="1">
        <name>FAD</name>
        <dbReference type="ChEBI" id="CHEBI:57692"/>
    </cofactor>
</comment>
<dbReference type="PRINTS" id="PR00420">
    <property type="entry name" value="RNGMNOXGNASE"/>
</dbReference>
<keyword evidence="4" id="KW-0521">NADP</keyword>
<dbReference type="AlphaFoldDB" id="D8LLN1"/>
<evidence type="ECO:0000256" key="6">
    <source>
        <dbReference type="ARBA" id="ARBA00023033"/>
    </source>
</evidence>
<dbReference type="InterPro" id="IPR002938">
    <property type="entry name" value="FAD-bd"/>
</dbReference>
<evidence type="ECO:0000256" key="2">
    <source>
        <dbReference type="ARBA" id="ARBA00022630"/>
    </source>
</evidence>
<dbReference type="EMBL" id="FN649760">
    <property type="protein sequence ID" value="CBN74662.1"/>
    <property type="molecule type" value="Genomic_DNA"/>
</dbReference>
<organism evidence="9 10">
    <name type="scientific">Ectocarpus siliculosus</name>
    <name type="common">Brown alga</name>
    <name type="synonym">Conferva siliculosa</name>
    <dbReference type="NCBI Taxonomy" id="2880"/>
    <lineage>
        <taxon>Eukaryota</taxon>
        <taxon>Sar</taxon>
        <taxon>Stramenopiles</taxon>
        <taxon>Ochrophyta</taxon>
        <taxon>PX clade</taxon>
        <taxon>Phaeophyceae</taxon>
        <taxon>Ectocarpales</taxon>
        <taxon>Ectocarpaceae</taxon>
        <taxon>Ectocarpus</taxon>
    </lineage>
</organism>
<feature type="region of interest" description="Disordered" evidence="7">
    <location>
        <begin position="154"/>
        <end position="178"/>
    </location>
</feature>
<protein>
    <submittedName>
        <fullName evidence="9">Monooxygenase, FAD-binding</fullName>
    </submittedName>
</protein>
<keyword evidence="2" id="KW-0285">Flavoprotein</keyword>
<evidence type="ECO:0000256" key="3">
    <source>
        <dbReference type="ARBA" id="ARBA00022827"/>
    </source>
</evidence>
<dbReference type="GO" id="GO:0071949">
    <property type="term" value="F:FAD binding"/>
    <property type="evidence" value="ECO:0007669"/>
    <property type="project" value="InterPro"/>
</dbReference>
<evidence type="ECO:0000313" key="10">
    <source>
        <dbReference type="Proteomes" id="UP000002630"/>
    </source>
</evidence>
<gene>
    <name evidence="9" type="ORF">Esi_0037_0080</name>
</gene>
<keyword evidence="5" id="KW-0560">Oxidoreductase</keyword>
<keyword evidence="3" id="KW-0274">FAD</keyword>
<accession>D8LLN1</accession>
<evidence type="ECO:0000256" key="5">
    <source>
        <dbReference type="ARBA" id="ARBA00023002"/>
    </source>
</evidence>
<dbReference type="GO" id="GO:0070189">
    <property type="term" value="P:kynurenine metabolic process"/>
    <property type="evidence" value="ECO:0007669"/>
    <property type="project" value="TreeGrafter"/>
</dbReference>